<evidence type="ECO:0000313" key="8">
    <source>
        <dbReference type="Proteomes" id="UP000198988"/>
    </source>
</evidence>
<feature type="binding site" evidence="2">
    <location>
        <position position="248"/>
    </location>
    <ligand>
        <name>substrate</name>
    </ligand>
</feature>
<feature type="binding site" evidence="2">
    <location>
        <position position="37"/>
    </location>
    <ligand>
        <name>Mg(2+)</name>
        <dbReference type="ChEBI" id="CHEBI:18420"/>
        <label>1</label>
    </ligand>
</feature>
<evidence type="ECO:0000313" key="6">
    <source>
        <dbReference type="EMBL" id="SEH61108.1"/>
    </source>
</evidence>
<dbReference type="InterPro" id="IPR016188">
    <property type="entry name" value="PurM-like_N"/>
</dbReference>
<organism evidence="5 8">
    <name type="scientific">Bathymodiolus azoricus thioautotrophic gill symbiont</name>
    <dbReference type="NCBI Taxonomy" id="235205"/>
    <lineage>
        <taxon>Bacteria</taxon>
        <taxon>Pseudomonadati</taxon>
        <taxon>Pseudomonadota</taxon>
        <taxon>Gammaproteobacteria</taxon>
        <taxon>sulfur-oxidizing symbionts</taxon>
    </lineage>
</organism>
<comment type="miscellaneous">
    <text evidence="2">Reaction mechanism of ThiL seems to utilize a direct, inline transfer of the gamma-phosphate of ATP to TMP rather than a phosphorylated enzyme intermediate.</text>
</comment>
<dbReference type="STRING" id="235205.BAZSYMB_SCAFFOLD00044_11"/>
<dbReference type="InterPro" id="IPR036921">
    <property type="entry name" value="PurM-like_N_sf"/>
</dbReference>
<protein>
    <recommendedName>
        <fullName evidence="2">Thiamine-monophosphate kinase</fullName>
        <shortName evidence="2">TMP kinase</shortName>
        <shortName evidence="2">Thiamine-phosphate kinase</shortName>
        <ecNumber evidence="2">2.7.4.16</ecNumber>
    </recommendedName>
</protein>
<sequence>MDEFSLINKYFDWDQGIGDDCALMSIDNGRQLATTVDTLIEGVHFPTETSAQDIAYKALAVNLSDLAAMGATPLYFTLALTLPSVDKKWLEGFSESLKALAKQYNISLVGGDTSKGSLSITINATGIVKKTQALLRSGAQVGDSVFVSNTLGDATLAWQQIQNQQTPSIALLKQFNRPEPRIKLAQRLLGVANSCIDISDGLKQDLSHILSRSKVGVSIDLEALPLSSEVAQYIANTQDWCVALAGGDDYELCFTVPNTHIDSVKSIAKDLDIKLTKIGVIVEKQGLEIKGLNKTCKSYQHF</sequence>
<feature type="binding site" evidence="2">
    <location>
        <position position="112"/>
    </location>
    <ligand>
        <name>Mg(2+)</name>
        <dbReference type="ChEBI" id="CHEBI:18420"/>
        <label>1</label>
    </ligand>
</feature>
<keyword evidence="2" id="KW-0808">Transferase</keyword>
<feature type="binding site" evidence="2">
    <location>
        <position position="20"/>
    </location>
    <ligand>
        <name>Mg(2+)</name>
        <dbReference type="ChEBI" id="CHEBI:18420"/>
        <label>3</label>
    </ligand>
</feature>
<dbReference type="InterPro" id="IPR006283">
    <property type="entry name" value="ThiL-like"/>
</dbReference>
<comment type="function">
    <text evidence="2">Catalyzes the ATP-dependent phosphorylation of thiamine-monophosphate (TMP) to form thiamine-pyrophosphate (TPP), the active form of vitamin B1.</text>
</comment>
<dbReference type="Proteomes" id="UP000198988">
    <property type="component" value="Unassembled WGS sequence"/>
</dbReference>
<evidence type="ECO:0000259" key="4">
    <source>
        <dbReference type="Pfam" id="PF02769"/>
    </source>
</evidence>
<feature type="binding site" evidence="2">
    <location>
        <position position="65"/>
    </location>
    <ligand>
        <name>Mg(2+)</name>
        <dbReference type="ChEBI" id="CHEBI:18420"/>
        <label>4</label>
    </ligand>
</feature>
<dbReference type="GO" id="GO:0009228">
    <property type="term" value="P:thiamine biosynthetic process"/>
    <property type="evidence" value="ECO:0007669"/>
    <property type="project" value="UniProtKB-KW"/>
</dbReference>
<dbReference type="Proteomes" id="UP000198559">
    <property type="component" value="Unassembled WGS sequence"/>
</dbReference>
<dbReference type="Gene3D" id="3.30.1330.10">
    <property type="entry name" value="PurM-like, N-terminal domain"/>
    <property type="match status" value="1"/>
</dbReference>
<keyword evidence="2" id="KW-0479">Metal-binding</keyword>
<dbReference type="PANTHER" id="PTHR30270:SF0">
    <property type="entry name" value="THIAMINE-MONOPHOSPHATE KINASE"/>
    <property type="match status" value="1"/>
</dbReference>
<reference evidence="7 8" key="2">
    <citation type="submission" date="2016-06" db="EMBL/GenBank/DDBJ databases">
        <authorList>
            <person name="Petersen J."/>
            <person name="Sayavedra L."/>
        </authorList>
    </citation>
    <scope>NUCLEOTIDE SEQUENCE [LARGE SCALE GENOMIC DNA]</scope>
    <source>
        <strain evidence="8">BazSymA</strain>
        <strain evidence="7">BazSymB</strain>
    </source>
</reference>
<dbReference type="RefSeq" id="WP_090714342.1">
    <property type="nucleotide sequence ID" value="NZ_CAESAP020000118.1"/>
</dbReference>
<dbReference type="UniPathway" id="UPA00060">
    <property type="reaction ID" value="UER00142"/>
</dbReference>
<feature type="binding site" evidence="2">
    <location>
        <position position="35"/>
    </location>
    <ligand>
        <name>Mg(2+)</name>
        <dbReference type="ChEBI" id="CHEBI:18420"/>
        <label>4</label>
    </ligand>
</feature>
<proteinExistence type="inferred from homology"/>
<dbReference type="NCBIfam" id="TIGR01379">
    <property type="entry name" value="thiL"/>
    <property type="match status" value="1"/>
</dbReference>
<keyword evidence="2" id="KW-0067">ATP-binding</keyword>
<dbReference type="EMBL" id="CVUD02000040">
    <property type="protein sequence ID" value="SEH61108.1"/>
    <property type="molecule type" value="Genomic_DNA"/>
</dbReference>
<dbReference type="HAMAP" id="MF_02128">
    <property type="entry name" value="TMP_kinase"/>
    <property type="match status" value="1"/>
</dbReference>
<dbReference type="PIRSF" id="PIRSF005303">
    <property type="entry name" value="Thiam_monoph_kin"/>
    <property type="match status" value="1"/>
</dbReference>
<feature type="binding site" evidence="2">
    <location>
        <position position="20"/>
    </location>
    <ligand>
        <name>Mg(2+)</name>
        <dbReference type="ChEBI" id="CHEBI:18420"/>
        <label>4</label>
    </ligand>
</feature>
<dbReference type="EMBL" id="CDSC02000012">
    <property type="protein sequence ID" value="SEH57636.1"/>
    <property type="molecule type" value="Genomic_DNA"/>
</dbReference>
<dbReference type="InterPro" id="IPR036676">
    <property type="entry name" value="PurM-like_C_sf"/>
</dbReference>
<dbReference type="AlphaFoldDB" id="A0A1H6JFG5"/>
<evidence type="ECO:0000259" key="3">
    <source>
        <dbReference type="Pfam" id="PF00586"/>
    </source>
</evidence>
<dbReference type="GO" id="GO:0005524">
    <property type="term" value="F:ATP binding"/>
    <property type="evidence" value="ECO:0007669"/>
    <property type="project" value="UniProtKB-UniRule"/>
</dbReference>
<dbReference type="SUPFAM" id="SSF55326">
    <property type="entry name" value="PurM N-terminal domain-like"/>
    <property type="match status" value="1"/>
</dbReference>
<evidence type="ECO:0000256" key="1">
    <source>
        <dbReference type="ARBA" id="ARBA00022977"/>
    </source>
</evidence>
<dbReference type="GO" id="GO:0000287">
    <property type="term" value="F:magnesium ion binding"/>
    <property type="evidence" value="ECO:0007669"/>
    <property type="project" value="UniProtKB-UniRule"/>
</dbReference>
<feature type="binding site" evidence="2">
    <location>
        <position position="199"/>
    </location>
    <ligand>
        <name>ATP</name>
        <dbReference type="ChEBI" id="CHEBI:30616"/>
    </ligand>
</feature>
<dbReference type="Pfam" id="PF02769">
    <property type="entry name" value="AIRS_C"/>
    <property type="match status" value="1"/>
</dbReference>
<keyword evidence="2" id="KW-0460">Magnesium</keyword>
<dbReference type="CDD" id="cd02194">
    <property type="entry name" value="ThiL"/>
    <property type="match status" value="1"/>
</dbReference>
<feature type="binding site" evidence="2">
    <location>
        <position position="197"/>
    </location>
    <ligand>
        <name>Mg(2+)</name>
        <dbReference type="ChEBI" id="CHEBI:18420"/>
        <label>3</label>
    </ligand>
</feature>
<accession>A0A1H6JFG5</accession>
<reference evidence="5" key="1">
    <citation type="submission" date="2016-06" db="EMBL/GenBank/DDBJ databases">
        <authorList>
            <person name="Olsen C.W."/>
            <person name="Carey S."/>
            <person name="Hinshaw L."/>
            <person name="Karasin A.I."/>
        </authorList>
    </citation>
    <scope>NUCLEOTIDE SEQUENCE [LARGE SCALE GENOMIC DNA]</scope>
    <source>
        <strain evidence="5">BazSymA</strain>
        <strain evidence="6">BazSymB</strain>
    </source>
</reference>
<feature type="binding site" evidence="2">
    <location>
        <begin position="111"/>
        <end position="112"/>
    </location>
    <ligand>
        <name>ATP</name>
        <dbReference type="ChEBI" id="CHEBI:30616"/>
    </ligand>
</feature>
<name>A0A1H6JFG5_9GAMM</name>
<feature type="binding site" evidence="2">
    <location>
        <position position="200"/>
    </location>
    <ligand>
        <name>Mg(2+)</name>
        <dbReference type="ChEBI" id="CHEBI:18420"/>
        <label>5</label>
    </ligand>
</feature>
<comment type="similarity">
    <text evidence="2">Belongs to the thiamine-monophosphate kinase family.</text>
</comment>
<dbReference type="EC" id="2.7.4.16" evidence="2"/>
<comment type="catalytic activity">
    <reaction evidence="2">
        <text>thiamine phosphate + ATP = thiamine diphosphate + ADP</text>
        <dbReference type="Rhea" id="RHEA:15913"/>
        <dbReference type="ChEBI" id="CHEBI:30616"/>
        <dbReference type="ChEBI" id="CHEBI:37575"/>
        <dbReference type="ChEBI" id="CHEBI:58937"/>
        <dbReference type="ChEBI" id="CHEBI:456216"/>
        <dbReference type="EC" id="2.7.4.16"/>
    </reaction>
</comment>
<feature type="domain" description="PurM-like N-terminal" evidence="3">
    <location>
        <begin position="18"/>
        <end position="128"/>
    </location>
</feature>
<feature type="binding site" evidence="2">
    <location>
        <position position="65"/>
    </location>
    <ligand>
        <name>Mg(2+)</name>
        <dbReference type="ChEBI" id="CHEBI:18420"/>
        <label>2</label>
    </ligand>
</feature>
<dbReference type="SUPFAM" id="SSF56042">
    <property type="entry name" value="PurM C-terminal domain-like"/>
    <property type="match status" value="1"/>
</dbReference>
<dbReference type="PANTHER" id="PTHR30270">
    <property type="entry name" value="THIAMINE-MONOPHOSPHATE KINASE"/>
    <property type="match status" value="1"/>
</dbReference>
<comment type="pathway">
    <text evidence="2">Cofactor biosynthesis; thiamine diphosphate biosynthesis; thiamine diphosphate from thiamine phosphate: step 1/1.</text>
</comment>
<feature type="binding site" evidence="2">
    <location>
        <position position="65"/>
    </location>
    <ligand>
        <name>Mg(2+)</name>
        <dbReference type="ChEBI" id="CHEBI:18420"/>
        <label>3</label>
    </ligand>
</feature>
<gene>
    <name evidence="2" type="primary">thiL</name>
    <name evidence="5" type="ORF">BAZSYMA_ACONTIG00181_6</name>
    <name evidence="6" type="ORF">BAZSYMB_SCAFFOLD00044_11</name>
</gene>
<feature type="binding site" evidence="2">
    <location>
        <position position="37"/>
    </location>
    <ligand>
        <name>Mg(2+)</name>
        <dbReference type="ChEBI" id="CHEBI:18420"/>
        <label>2</label>
    </ligand>
</feature>
<evidence type="ECO:0000256" key="2">
    <source>
        <dbReference type="HAMAP-Rule" id="MF_02128"/>
    </source>
</evidence>
<feature type="domain" description="PurM-like C-terminal" evidence="4">
    <location>
        <begin position="141"/>
        <end position="289"/>
    </location>
</feature>
<dbReference type="InterPro" id="IPR010918">
    <property type="entry name" value="PurM-like_C_dom"/>
</dbReference>
<dbReference type="GO" id="GO:0009030">
    <property type="term" value="F:thiamine-phosphate kinase activity"/>
    <property type="evidence" value="ECO:0007669"/>
    <property type="project" value="UniProtKB-UniRule"/>
</dbReference>
<feature type="binding site" evidence="2">
    <location>
        <position position="299"/>
    </location>
    <ligand>
        <name>substrate</name>
    </ligand>
</feature>
<comment type="caution">
    <text evidence="2">Lacks conserved residue(s) required for the propagation of feature annotation.</text>
</comment>
<keyword evidence="1 2" id="KW-0784">Thiamine biosynthesis</keyword>
<feature type="binding site" evidence="2">
    <location>
        <position position="44"/>
    </location>
    <ligand>
        <name>substrate</name>
    </ligand>
</feature>
<evidence type="ECO:0000313" key="7">
    <source>
        <dbReference type="Proteomes" id="UP000198559"/>
    </source>
</evidence>
<keyword evidence="2" id="KW-0547">Nucleotide-binding</keyword>
<keyword evidence="2 5" id="KW-0418">Kinase</keyword>
<dbReference type="GO" id="GO:0009229">
    <property type="term" value="P:thiamine diphosphate biosynthetic process"/>
    <property type="evidence" value="ECO:0007669"/>
    <property type="project" value="UniProtKB-UniRule"/>
</dbReference>
<dbReference type="OrthoDB" id="9802811at2"/>
<feature type="binding site" evidence="2">
    <location>
        <position position="136"/>
    </location>
    <ligand>
        <name>ATP</name>
        <dbReference type="ChEBI" id="CHEBI:30616"/>
    </ligand>
</feature>
<dbReference type="Pfam" id="PF00586">
    <property type="entry name" value="AIRS"/>
    <property type="match status" value="1"/>
</dbReference>
<dbReference type="Gene3D" id="3.90.650.10">
    <property type="entry name" value="PurM-like C-terminal domain"/>
    <property type="match status" value="1"/>
</dbReference>
<evidence type="ECO:0000313" key="5">
    <source>
        <dbReference type="EMBL" id="SEH57636.1"/>
    </source>
</evidence>